<dbReference type="PANTHER" id="PTHR12461:SF99">
    <property type="entry name" value="BIFUNCTIONAL PEPTIDASE AND (3S)-LYSYL HYDROXYLASE JMJD7"/>
    <property type="match status" value="1"/>
</dbReference>
<name>A0A7J7MVC1_9MAGN</name>
<evidence type="ECO:0000259" key="2">
    <source>
        <dbReference type="Pfam" id="PF13621"/>
    </source>
</evidence>
<dbReference type="AlphaFoldDB" id="A0A7J7MVC1"/>
<evidence type="ECO:0000313" key="4">
    <source>
        <dbReference type="Proteomes" id="UP000541444"/>
    </source>
</evidence>
<dbReference type="OrthoDB" id="415358at2759"/>
<dbReference type="Pfam" id="PF13621">
    <property type="entry name" value="Cupin_8"/>
    <property type="match status" value="1"/>
</dbReference>
<accession>A0A7J7MVC1</accession>
<dbReference type="PANTHER" id="PTHR12461">
    <property type="entry name" value="HYPOXIA-INDUCIBLE FACTOR 1 ALPHA INHIBITOR-RELATED"/>
    <property type="match status" value="1"/>
</dbReference>
<protein>
    <recommendedName>
        <fullName evidence="2">Cupin-like domain-containing protein</fullName>
    </recommendedName>
</protein>
<sequence>MESGGVEKLWSEVREVSLGRSTSIERLDRPPSPLQFLRDFVSPNKPFIISNTNLHWPALTKWNPNYLSQALSQTTVSLHLSPNGRADSVVTLGDGGLCFASAHVQRMLFNDALKMVEEEGVVAYLQEQNDCFRSEYGLVSDDVDGDIQWATSALGCLPDAVNLWIGNQRSETSFHKDHYENLYAVVSGNICFFAF</sequence>
<feature type="domain" description="Cupin-like" evidence="2">
    <location>
        <begin position="33"/>
        <end position="189"/>
    </location>
</feature>
<dbReference type="EMBL" id="JACGCM010001217">
    <property type="protein sequence ID" value="KAF6158843.1"/>
    <property type="molecule type" value="Genomic_DNA"/>
</dbReference>
<comment type="caution">
    <text evidence="3">The sequence shown here is derived from an EMBL/GenBank/DDBJ whole genome shotgun (WGS) entry which is preliminary data.</text>
</comment>
<gene>
    <name evidence="3" type="ORF">GIB67_012486</name>
</gene>
<organism evidence="3 4">
    <name type="scientific">Kingdonia uniflora</name>
    <dbReference type="NCBI Taxonomy" id="39325"/>
    <lineage>
        <taxon>Eukaryota</taxon>
        <taxon>Viridiplantae</taxon>
        <taxon>Streptophyta</taxon>
        <taxon>Embryophyta</taxon>
        <taxon>Tracheophyta</taxon>
        <taxon>Spermatophyta</taxon>
        <taxon>Magnoliopsida</taxon>
        <taxon>Ranunculales</taxon>
        <taxon>Circaeasteraceae</taxon>
        <taxon>Kingdonia</taxon>
    </lineage>
</organism>
<reference evidence="3 4" key="1">
    <citation type="journal article" date="2020" name="IScience">
        <title>Genome Sequencing of the Endangered Kingdonia uniflora (Circaeasteraceae, Ranunculales) Reveals Potential Mechanisms of Evolutionary Specialization.</title>
        <authorList>
            <person name="Sun Y."/>
            <person name="Deng T."/>
            <person name="Zhang A."/>
            <person name="Moore M.J."/>
            <person name="Landis J.B."/>
            <person name="Lin N."/>
            <person name="Zhang H."/>
            <person name="Zhang X."/>
            <person name="Huang J."/>
            <person name="Zhang X."/>
            <person name="Sun H."/>
            <person name="Wang H."/>
        </authorList>
    </citation>
    <scope>NUCLEOTIDE SEQUENCE [LARGE SCALE GENOMIC DNA]</scope>
    <source>
        <strain evidence="3">TB1705</strain>
        <tissue evidence="3">Leaf</tissue>
    </source>
</reference>
<evidence type="ECO:0000313" key="3">
    <source>
        <dbReference type="EMBL" id="KAF6158843.1"/>
    </source>
</evidence>
<keyword evidence="4" id="KW-1185">Reference proteome</keyword>
<comment type="similarity">
    <text evidence="1">Belongs to the JARID1 histone demethylase family.</text>
</comment>
<evidence type="ECO:0000256" key="1">
    <source>
        <dbReference type="ARBA" id="ARBA00006801"/>
    </source>
</evidence>
<dbReference type="InterPro" id="IPR014710">
    <property type="entry name" value="RmlC-like_jellyroll"/>
</dbReference>
<dbReference type="SUPFAM" id="SSF51197">
    <property type="entry name" value="Clavaminate synthase-like"/>
    <property type="match status" value="1"/>
</dbReference>
<dbReference type="InterPro" id="IPR041667">
    <property type="entry name" value="Cupin_8"/>
</dbReference>
<dbReference type="Proteomes" id="UP000541444">
    <property type="component" value="Unassembled WGS sequence"/>
</dbReference>
<proteinExistence type="inferred from homology"/>
<dbReference type="Gene3D" id="2.60.120.10">
    <property type="entry name" value="Jelly Rolls"/>
    <property type="match status" value="1"/>
</dbReference>